<dbReference type="GO" id="GO:0071949">
    <property type="term" value="F:FAD binding"/>
    <property type="evidence" value="ECO:0007669"/>
    <property type="project" value="InterPro"/>
</dbReference>
<evidence type="ECO:0000313" key="2">
    <source>
        <dbReference type="EMBL" id="KUJ54380.1"/>
    </source>
</evidence>
<dbReference type="Pfam" id="PF01494">
    <property type="entry name" value="FAD_binding_3"/>
    <property type="match status" value="1"/>
</dbReference>
<dbReference type="Gene3D" id="3.50.50.60">
    <property type="entry name" value="FAD/NAD(P)-binding domain"/>
    <property type="match status" value="1"/>
</dbReference>
<gene>
    <name evidence="2" type="ORF">AR686_17370</name>
</gene>
<organism evidence="2 3">
    <name type="scientific">Chryseobacterium aquaticum subsp. greenlandense</name>
    <dbReference type="NCBI Taxonomy" id="345663"/>
    <lineage>
        <taxon>Bacteria</taxon>
        <taxon>Pseudomonadati</taxon>
        <taxon>Bacteroidota</taxon>
        <taxon>Flavobacteriia</taxon>
        <taxon>Flavobacteriales</taxon>
        <taxon>Weeksellaceae</taxon>
        <taxon>Chryseobacterium group</taxon>
        <taxon>Chryseobacterium</taxon>
    </lineage>
</organism>
<dbReference type="AlphaFoldDB" id="A0A101CDW4"/>
<dbReference type="InterPro" id="IPR050816">
    <property type="entry name" value="Flavin-dep_Halogenase_NPB"/>
</dbReference>
<dbReference type="InterPro" id="IPR036188">
    <property type="entry name" value="FAD/NAD-bd_sf"/>
</dbReference>
<name>A0A101CDW4_9FLAO</name>
<proteinExistence type="predicted"/>
<dbReference type="Gene3D" id="3.30.9.100">
    <property type="match status" value="1"/>
</dbReference>
<dbReference type="InterPro" id="IPR002938">
    <property type="entry name" value="FAD-bd"/>
</dbReference>
<evidence type="ECO:0000259" key="1">
    <source>
        <dbReference type="Pfam" id="PF01494"/>
    </source>
</evidence>
<comment type="caution">
    <text evidence="2">The sequence shown here is derived from an EMBL/GenBank/DDBJ whole genome shotgun (WGS) entry which is preliminary data.</text>
</comment>
<evidence type="ECO:0000313" key="3">
    <source>
        <dbReference type="Proteomes" id="UP000054388"/>
    </source>
</evidence>
<protein>
    <recommendedName>
        <fullName evidence="1">FAD-binding domain-containing protein</fullName>
    </recommendedName>
</protein>
<dbReference type="RefSeq" id="WP_059137872.1">
    <property type="nucleotide sequence ID" value="NZ_LMAI01000013.1"/>
</dbReference>
<reference evidence="2 3" key="1">
    <citation type="submission" date="2015-10" db="EMBL/GenBank/DDBJ databases">
        <title>Genome sequence of Chryseobacterium greenlandense.</title>
        <authorList>
            <person name="Newman J."/>
            <person name="Fischer K."/>
            <person name="Miller J."/>
        </authorList>
    </citation>
    <scope>NUCLEOTIDE SEQUENCE [LARGE SCALE GENOMIC DNA]</scope>
    <source>
        <strain evidence="2 3">UMB34</strain>
    </source>
</reference>
<dbReference type="Proteomes" id="UP000054388">
    <property type="component" value="Unassembled WGS sequence"/>
</dbReference>
<feature type="domain" description="FAD-binding" evidence="1">
    <location>
        <begin position="3"/>
        <end position="318"/>
    </location>
</feature>
<dbReference type="PANTHER" id="PTHR43747:SF1">
    <property type="entry name" value="SLR1998 PROTEIN"/>
    <property type="match status" value="1"/>
</dbReference>
<dbReference type="SUPFAM" id="SSF51905">
    <property type="entry name" value="FAD/NAD(P)-binding domain"/>
    <property type="match status" value="1"/>
</dbReference>
<sequence length="372" mass="41993">MITDVLIIGNGAAGLASAITLRQHGASVVVVHRFADAHTIQVGESLAASARYSLTELDLWDEFLAAKHSPCYGNSSCWGDDRLFFYDFIQSSFGQGWYVNRKAFQSMLLQKAVLAGVRFIETNRVFKLVRENMYWQYTEGNLNIKATTVIDASGRNSWLSRQLGIKRIRRDNQIAVVSLLTSANPLKSQQSLIEAVPDGWWYVCDAGEGKVVRIFFTDPDLHDRTDWLDPLYWCRKSTQTRFVKHRVPVNRYKYALPIQYTSAGSQHLESYAGEGWLAAGDAACAFDPLSSHGIAIALRSGIDAGIAAKNELNGNAEAGHHYDQNIRLAFSLYEEQRSAIYRKETRWTDHPYWIGRQEEEKSAIVKDDMIIE</sequence>
<dbReference type="PRINTS" id="PR00420">
    <property type="entry name" value="RNGMNOXGNASE"/>
</dbReference>
<accession>A0A101CDW4</accession>
<dbReference type="EMBL" id="LMAI01000013">
    <property type="protein sequence ID" value="KUJ54380.1"/>
    <property type="molecule type" value="Genomic_DNA"/>
</dbReference>
<dbReference type="PANTHER" id="PTHR43747">
    <property type="entry name" value="FAD-BINDING PROTEIN"/>
    <property type="match status" value="1"/>
</dbReference>